<dbReference type="EMBL" id="OQ884030">
    <property type="protein sequence ID" value="WNO29946.1"/>
    <property type="molecule type" value="Genomic_DNA"/>
</dbReference>
<proteinExistence type="predicted"/>
<organism evidence="1">
    <name type="scientific">Bacillus phage SDFMU_Pbc</name>
    <dbReference type="NCBI Taxonomy" id="3076135"/>
    <lineage>
        <taxon>Viruses</taxon>
        <taxon>Duplodnaviria</taxon>
        <taxon>Heunggongvirae</taxon>
        <taxon>Uroviricota</taxon>
        <taxon>Caudoviricetes</taxon>
        <taxon>Herelleviridae</taxon>
        <taxon>Bastillevirinae</taxon>
        <taxon>Agatevirus</taxon>
        <taxon>Agatevirus agate</taxon>
    </lineage>
</organism>
<accession>A0AA96KS03</accession>
<protein>
    <submittedName>
        <fullName evidence="1">Uncharacterized protein</fullName>
    </submittedName>
</protein>
<evidence type="ECO:0000313" key="1">
    <source>
        <dbReference type="EMBL" id="WNO29946.1"/>
    </source>
</evidence>
<reference evidence="1" key="1">
    <citation type="submission" date="2023-04" db="EMBL/GenBank/DDBJ databases">
        <authorList>
            <person name="Zhang X."/>
        </authorList>
    </citation>
    <scope>NUCLEOTIDE SEQUENCE</scope>
</reference>
<name>A0AA96KS03_9CAUD</name>
<sequence length="158" mass="17992">MTTEKYTYFLDIEGVDCSVEIASPVRLNPGDTIYFNSTYYHVATRRHLRLSVFDTTGATHVVARSFAAARPISYESCYGKVVTLHPGEHDWSGIAEGVSHDQQFVITKYEDSFDELVGIYPLYEDGYTVSELLSTQRVKYIVQARYLAEVVQEEEKTK</sequence>